<feature type="region of interest" description="Disordered" evidence="1">
    <location>
        <begin position="50"/>
        <end position="78"/>
    </location>
</feature>
<evidence type="ECO:0000313" key="3">
    <source>
        <dbReference type="Proteomes" id="UP000646548"/>
    </source>
</evidence>
<feature type="region of interest" description="Disordered" evidence="1">
    <location>
        <begin position="1"/>
        <end position="20"/>
    </location>
</feature>
<organism evidence="2 3">
    <name type="scientific">Oryzias melastigma</name>
    <name type="common">Marine medaka</name>
    <dbReference type="NCBI Taxonomy" id="30732"/>
    <lineage>
        <taxon>Eukaryota</taxon>
        <taxon>Metazoa</taxon>
        <taxon>Chordata</taxon>
        <taxon>Craniata</taxon>
        <taxon>Vertebrata</taxon>
        <taxon>Euteleostomi</taxon>
        <taxon>Actinopterygii</taxon>
        <taxon>Neopterygii</taxon>
        <taxon>Teleostei</taxon>
        <taxon>Neoteleostei</taxon>
        <taxon>Acanthomorphata</taxon>
        <taxon>Ovalentaria</taxon>
        <taxon>Atherinomorphae</taxon>
        <taxon>Beloniformes</taxon>
        <taxon>Adrianichthyidae</taxon>
        <taxon>Oryziinae</taxon>
        <taxon>Oryzias</taxon>
    </lineage>
</organism>
<reference evidence="2" key="1">
    <citation type="journal article" name="BMC Genomics">
        <title>Long-read sequencing and de novo genome assembly of marine medaka (Oryzias melastigma).</title>
        <authorList>
            <person name="Liang P."/>
            <person name="Saqib H.S.A."/>
            <person name="Ni X."/>
            <person name="Shen Y."/>
        </authorList>
    </citation>
    <scope>NUCLEOTIDE SEQUENCE</scope>
    <source>
        <strain evidence="2">Bigg-433</strain>
    </source>
</reference>
<protein>
    <submittedName>
        <fullName evidence="2">Uncharacterized protein</fullName>
    </submittedName>
</protein>
<evidence type="ECO:0000256" key="1">
    <source>
        <dbReference type="SAM" id="MobiDB-lite"/>
    </source>
</evidence>
<dbReference type="AlphaFoldDB" id="A0A834BZB1"/>
<dbReference type="Proteomes" id="UP000646548">
    <property type="component" value="Unassembled WGS sequence"/>
</dbReference>
<gene>
    <name evidence="2" type="ORF">FQA47_022997</name>
</gene>
<accession>A0A834BZB1</accession>
<name>A0A834BZB1_ORYME</name>
<dbReference type="EMBL" id="WKFB01000528">
    <property type="protein sequence ID" value="KAF6720229.1"/>
    <property type="molecule type" value="Genomic_DNA"/>
</dbReference>
<comment type="caution">
    <text evidence="2">The sequence shown here is derived from an EMBL/GenBank/DDBJ whole genome shotgun (WGS) entry which is preliminary data.</text>
</comment>
<evidence type="ECO:0000313" key="2">
    <source>
        <dbReference type="EMBL" id="KAF6720229.1"/>
    </source>
</evidence>
<sequence length="151" mass="16770">MEQLCVGGSQGRTPRESRKSGIAVLPVGEVQLHRKHIRFLGLQPERFVLQETTPGSFHEQPGSASSPERPPRYQDFGLLQGGKLNNGLEKSLSGRAGTEDTFPRRHNSKFKLGYVALSDSGCRYVINTECSRTYVYEATASLGNSFKQFFC</sequence>
<proteinExistence type="predicted"/>